<dbReference type="InterPro" id="IPR008886">
    <property type="entry name" value="UPF0227/Esterase_YqiA"/>
</dbReference>
<dbReference type="SUPFAM" id="SSF53474">
    <property type="entry name" value="alpha/beta-Hydrolases"/>
    <property type="match status" value="1"/>
</dbReference>
<organism evidence="1 2">
    <name type="scientific">Neopusillimonas maritima</name>
    <dbReference type="NCBI Taxonomy" id="2026239"/>
    <lineage>
        <taxon>Bacteria</taxon>
        <taxon>Pseudomonadati</taxon>
        <taxon>Pseudomonadota</taxon>
        <taxon>Betaproteobacteria</taxon>
        <taxon>Burkholderiales</taxon>
        <taxon>Alcaligenaceae</taxon>
        <taxon>Neopusillimonas</taxon>
    </lineage>
</organism>
<dbReference type="Proteomes" id="UP000266206">
    <property type="component" value="Unassembled WGS sequence"/>
</dbReference>
<evidence type="ECO:0000313" key="2">
    <source>
        <dbReference type="Proteomes" id="UP000266206"/>
    </source>
</evidence>
<dbReference type="Gene3D" id="3.40.50.1820">
    <property type="entry name" value="alpha/beta hydrolase"/>
    <property type="match status" value="1"/>
</dbReference>
<dbReference type="PANTHER" id="PTHR35602">
    <property type="entry name" value="ESTERASE YQIA-RELATED"/>
    <property type="match status" value="1"/>
</dbReference>
<comment type="caution">
    <text evidence="1">The sequence shown here is derived from an EMBL/GenBank/DDBJ whole genome shotgun (WGS) entry which is preliminary data.</text>
</comment>
<protein>
    <submittedName>
        <fullName evidence="1">Esterase</fullName>
    </submittedName>
</protein>
<dbReference type="InterPro" id="IPR029058">
    <property type="entry name" value="AB_hydrolase_fold"/>
</dbReference>
<accession>A0A3A1YV88</accession>
<evidence type="ECO:0000313" key="1">
    <source>
        <dbReference type="EMBL" id="RIY42173.1"/>
    </source>
</evidence>
<dbReference type="RefSeq" id="WP_114421260.1">
    <property type="nucleotide sequence ID" value="NZ_NQYH01000001.1"/>
</dbReference>
<gene>
    <name evidence="1" type="ORF">CJP73_01655</name>
</gene>
<name>A0A3A1YV88_9BURK</name>
<dbReference type="AlphaFoldDB" id="A0A3A1YV88"/>
<reference evidence="1 2" key="1">
    <citation type="submission" date="2017-08" db="EMBL/GenBank/DDBJ databases">
        <title>Pusillimonas indicus sp. nov., a member of the family Alcaligenaceae isolated from surface seawater.</title>
        <authorList>
            <person name="Li J."/>
        </authorList>
    </citation>
    <scope>NUCLEOTIDE SEQUENCE [LARGE SCALE GENOMIC DNA]</scope>
    <source>
        <strain evidence="1 2">L52-1-41</strain>
    </source>
</reference>
<sequence length="203" mass="22632">MILYLHGFRSSPHSTKAQMLAREMAKQGLADAWHCPQLPAGPQEAIDLCNNLISSHANTPSGRDRAPVIIGSSLGGFYAQYLAQKWSCRAVLLNPVIDAARDLAIHTGKQTQYHSNEPFEFHDHYLQELAAMKIGPPTQPERFFLMATTGDEVLDWQEMVAWYAGCPSRIISGSDHGIHDFARWMPEITSFILDSGLSHQKTD</sequence>
<dbReference type="PANTHER" id="PTHR35602:SF3">
    <property type="entry name" value="ESTERASE YQIA"/>
    <property type="match status" value="1"/>
</dbReference>
<dbReference type="Pfam" id="PF05728">
    <property type="entry name" value="UPF0227"/>
    <property type="match status" value="1"/>
</dbReference>
<proteinExistence type="predicted"/>
<dbReference type="EMBL" id="NQYH01000001">
    <property type="protein sequence ID" value="RIY42173.1"/>
    <property type="molecule type" value="Genomic_DNA"/>
</dbReference>
<dbReference type="OrthoDB" id="9814831at2"/>